<evidence type="ECO:0000256" key="2">
    <source>
        <dbReference type="ARBA" id="ARBA00022448"/>
    </source>
</evidence>
<dbReference type="PANTHER" id="PTHR30151:SF38">
    <property type="entry name" value="ALIPHATIC SULFONATES TRANSPORT PERMEASE PROTEIN SSUC-RELATED"/>
    <property type="match status" value="1"/>
</dbReference>
<dbReference type="InterPro" id="IPR035906">
    <property type="entry name" value="MetI-like_sf"/>
</dbReference>
<evidence type="ECO:0000313" key="9">
    <source>
        <dbReference type="EMBL" id="QKV19672.1"/>
    </source>
</evidence>
<dbReference type="Proteomes" id="UP000509367">
    <property type="component" value="Chromosome"/>
</dbReference>
<sequence>MKPRLTVLLIALEIATPLALVAAYALWAGPRDDFFFPPLREVLSVFMADWLGERLSSDIWPSIRRILIGFTLSAALAVGLGILCGLSRRTRLAVTPLIEFFRALPPPALLPLTLLVLGVGDSAKILLIALVCVFPILLNTIAGISGIDPTLRETARVFGITRRDTLLHVIIPGAMPSIFAGLRTSMSLAVIMMVISEFVAASNGIGFGIWQAKRLFDIPAMWAGIILLGILGYGLNMTLLLVERRVLAWHRGARAAAH</sequence>
<evidence type="ECO:0000256" key="3">
    <source>
        <dbReference type="ARBA" id="ARBA00022475"/>
    </source>
</evidence>
<dbReference type="PANTHER" id="PTHR30151">
    <property type="entry name" value="ALKANE SULFONATE ABC TRANSPORTER-RELATED, MEMBRANE SUBUNIT"/>
    <property type="match status" value="1"/>
</dbReference>
<feature type="transmembrane region" description="Helical" evidence="7">
    <location>
        <begin position="100"/>
        <end position="119"/>
    </location>
</feature>
<evidence type="ECO:0000256" key="6">
    <source>
        <dbReference type="ARBA" id="ARBA00023136"/>
    </source>
</evidence>
<keyword evidence="4 7" id="KW-0812">Transmembrane</keyword>
<feature type="transmembrane region" description="Helical" evidence="7">
    <location>
        <begin position="66"/>
        <end position="88"/>
    </location>
</feature>
<keyword evidence="10" id="KW-1185">Reference proteome</keyword>
<feature type="transmembrane region" description="Helical" evidence="7">
    <location>
        <begin position="222"/>
        <end position="242"/>
    </location>
</feature>
<reference evidence="9 10" key="1">
    <citation type="submission" date="2020-06" db="EMBL/GenBank/DDBJ databases">
        <title>Oricola thermophila sp. nov. isolated from a tidal sediments.</title>
        <authorList>
            <person name="Kwon K.K."/>
            <person name="Yang S.-H."/>
            <person name="Park M.-J."/>
        </authorList>
    </citation>
    <scope>NUCLEOTIDE SEQUENCE [LARGE SCALE GENOMIC DNA]</scope>
    <source>
        <strain evidence="9 10">MEBiC13590</strain>
    </source>
</reference>
<dbReference type="Gene3D" id="1.10.3720.10">
    <property type="entry name" value="MetI-like"/>
    <property type="match status" value="1"/>
</dbReference>
<protein>
    <submittedName>
        <fullName evidence="9">ABC transporter permease</fullName>
    </submittedName>
</protein>
<feature type="transmembrane region" description="Helical" evidence="7">
    <location>
        <begin position="188"/>
        <end position="210"/>
    </location>
</feature>
<evidence type="ECO:0000256" key="5">
    <source>
        <dbReference type="ARBA" id="ARBA00022989"/>
    </source>
</evidence>
<gene>
    <name evidence="9" type="ORF">HTY61_15020</name>
</gene>
<dbReference type="AlphaFoldDB" id="A0A6N1VJT9"/>
<dbReference type="InterPro" id="IPR000515">
    <property type="entry name" value="MetI-like"/>
</dbReference>
<feature type="transmembrane region" description="Helical" evidence="7">
    <location>
        <begin position="125"/>
        <end position="144"/>
    </location>
</feature>
<feature type="transmembrane region" description="Helical" evidence="7">
    <location>
        <begin position="7"/>
        <end position="27"/>
    </location>
</feature>
<dbReference type="GO" id="GO:0005886">
    <property type="term" value="C:plasma membrane"/>
    <property type="evidence" value="ECO:0007669"/>
    <property type="project" value="UniProtKB-SubCell"/>
</dbReference>
<keyword evidence="5 7" id="KW-1133">Transmembrane helix</keyword>
<dbReference type="EMBL" id="CP054836">
    <property type="protein sequence ID" value="QKV19672.1"/>
    <property type="molecule type" value="Genomic_DNA"/>
</dbReference>
<comment type="similarity">
    <text evidence="7">Belongs to the binding-protein-dependent transport system permease family.</text>
</comment>
<evidence type="ECO:0000259" key="8">
    <source>
        <dbReference type="PROSITE" id="PS50928"/>
    </source>
</evidence>
<evidence type="ECO:0000256" key="7">
    <source>
        <dbReference type="RuleBase" id="RU363032"/>
    </source>
</evidence>
<evidence type="ECO:0000256" key="4">
    <source>
        <dbReference type="ARBA" id="ARBA00022692"/>
    </source>
</evidence>
<organism evidence="9 10">
    <name type="scientific">Oricola thermophila</name>
    <dbReference type="NCBI Taxonomy" id="2742145"/>
    <lineage>
        <taxon>Bacteria</taxon>
        <taxon>Pseudomonadati</taxon>
        <taxon>Pseudomonadota</taxon>
        <taxon>Alphaproteobacteria</taxon>
        <taxon>Hyphomicrobiales</taxon>
        <taxon>Ahrensiaceae</taxon>
        <taxon>Oricola</taxon>
    </lineage>
</organism>
<feature type="domain" description="ABC transmembrane type-1" evidence="8">
    <location>
        <begin position="59"/>
        <end position="243"/>
    </location>
</feature>
<dbReference type="PROSITE" id="PS50928">
    <property type="entry name" value="ABC_TM1"/>
    <property type="match status" value="1"/>
</dbReference>
<name>A0A6N1VJT9_9HYPH</name>
<dbReference type="CDD" id="cd06261">
    <property type="entry name" value="TM_PBP2"/>
    <property type="match status" value="1"/>
</dbReference>
<keyword evidence="2 7" id="KW-0813">Transport</keyword>
<accession>A0A6N1VJT9</accession>
<dbReference type="RefSeq" id="WP_175277564.1">
    <property type="nucleotide sequence ID" value="NZ_CP054836.1"/>
</dbReference>
<dbReference type="SUPFAM" id="SSF161098">
    <property type="entry name" value="MetI-like"/>
    <property type="match status" value="1"/>
</dbReference>
<comment type="subcellular location">
    <subcellularLocation>
        <location evidence="1 7">Cell membrane</location>
        <topology evidence="1 7">Multi-pass membrane protein</topology>
    </subcellularLocation>
</comment>
<keyword evidence="6 7" id="KW-0472">Membrane</keyword>
<dbReference type="Pfam" id="PF00528">
    <property type="entry name" value="BPD_transp_1"/>
    <property type="match status" value="1"/>
</dbReference>
<dbReference type="KEGG" id="orm:HTY61_15020"/>
<proteinExistence type="inferred from homology"/>
<evidence type="ECO:0000256" key="1">
    <source>
        <dbReference type="ARBA" id="ARBA00004651"/>
    </source>
</evidence>
<evidence type="ECO:0000313" key="10">
    <source>
        <dbReference type="Proteomes" id="UP000509367"/>
    </source>
</evidence>
<keyword evidence="3" id="KW-1003">Cell membrane</keyword>
<dbReference type="GO" id="GO:0055085">
    <property type="term" value="P:transmembrane transport"/>
    <property type="evidence" value="ECO:0007669"/>
    <property type="project" value="InterPro"/>
</dbReference>